<dbReference type="GO" id="GO:0006508">
    <property type="term" value="P:proteolysis"/>
    <property type="evidence" value="ECO:0007669"/>
    <property type="project" value="UniProtKB-KW"/>
</dbReference>
<dbReference type="SMART" id="SM01246">
    <property type="entry name" value="Josephin"/>
    <property type="match status" value="1"/>
</dbReference>
<dbReference type="Pfam" id="PF02099">
    <property type="entry name" value="Josephin"/>
    <property type="match status" value="1"/>
</dbReference>
<organism evidence="14 15">
    <name type="scientific">Serendipita indica (strain DSM 11827)</name>
    <name type="common">Root endophyte fungus</name>
    <name type="synonym">Piriformospora indica</name>
    <dbReference type="NCBI Taxonomy" id="1109443"/>
    <lineage>
        <taxon>Eukaryota</taxon>
        <taxon>Fungi</taxon>
        <taxon>Dikarya</taxon>
        <taxon>Basidiomycota</taxon>
        <taxon>Agaricomycotina</taxon>
        <taxon>Agaricomycetes</taxon>
        <taxon>Sebacinales</taxon>
        <taxon>Serendipitaceae</taxon>
        <taxon>Serendipita</taxon>
    </lineage>
</organism>
<dbReference type="InParanoid" id="G4T4V0"/>
<dbReference type="OrthoDB" id="10063692at2759"/>
<comment type="subcellular location">
    <subcellularLocation>
        <location evidence="2">Nucleus</location>
    </subcellularLocation>
</comment>
<evidence type="ECO:0000256" key="8">
    <source>
        <dbReference type="ARBA" id="ARBA00023015"/>
    </source>
</evidence>
<feature type="compositionally biased region" description="Acidic residues" evidence="12">
    <location>
        <begin position="502"/>
        <end position="517"/>
    </location>
</feature>
<feature type="compositionally biased region" description="Basic and acidic residues" evidence="12">
    <location>
        <begin position="354"/>
        <end position="367"/>
    </location>
</feature>
<evidence type="ECO:0000256" key="12">
    <source>
        <dbReference type="SAM" id="MobiDB-lite"/>
    </source>
</evidence>
<protein>
    <recommendedName>
        <fullName evidence="3">ubiquitinyl hydrolase 1</fullName>
        <ecNumber evidence="3">3.4.19.12</ecNumber>
    </recommendedName>
</protein>
<dbReference type="EC" id="3.4.19.12" evidence="3"/>
<dbReference type="GO" id="GO:0016579">
    <property type="term" value="P:protein deubiquitination"/>
    <property type="evidence" value="ECO:0007669"/>
    <property type="project" value="InterPro"/>
</dbReference>
<evidence type="ECO:0000256" key="5">
    <source>
        <dbReference type="ARBA" id="ARBA00022786"/>
    </source>
</evidence>
<reference evidence="14 15" key="1">
    <citation type="journal article" date="2011" name="PLoS Pathog.">
        <title>Endophytic Life Strategies Decoded by Genome and Transcriptome Analyses of the Mutualistic Root Symbiont Piriformospora indica.</title>
        <authorList>
            <person name="Zuccaro A."/>
            <person name="Lahrmann U."/>
            <person name="Guldener U."/>
            <person name="Langen G."/>
            <person name="Pfiffi S."/>
            <person name="Biedenkopf D."/>
            <person name="Wong P."/>
            <person name="Samans B."/>
            <person name="Grimm C."/>
            <person name="Basiewicz M."/>
            <person name="Murat C."/>
            <person name="Martin F."/>
            <person name="Kogel K.H."/>
        </authorList>
    </citation>
    <scope>NUCLEOTIDE SEQUENCE [LARGE SCALE GENOMIC DNA]</scope>
    <source>
        <strain evidence="14 15">DSM 11827</strain>
    </source>
</reference>
<keyword evidence="7" id="KW-0788">Thiol protease</keyword>
<accession>G4T4V0</accession>
<dbReference type="eggNOG" id="KOG2935">
    <property type="taxonomic scope" value="Eukaryota"/>
</dbReference>
<keyword evidence="9" id="KW-0804">Transcription</keyword>
<feature type="region of interest" description="Disordered" evidence="12">
    <location>
        <begin position="195"/>
        <end position="221"/>
    </location>
</feature>
<dbReference type="STRING" id="1109443.G4T4V0"/>
<name>G4T4V0_SERID</name>
<feature type="compositionally biased region" description="Acidic residues" evidence="12">
    <location>
        <begin position="371"/>
        <end position="394"/>
    </location>
</feature>
<evidence type="ECO:0000256" key="10">
    <source>
        <dbReference type="ARBA" id="ARBA00023242"/>
    </source>
</evidence>
<comment type="caution">
    <text evidence="14">The sequence shown here is derived from an EMBL/GenBank/DDBJ whole genome shotgun (WGS) entry which is preliminary data.</text>
</comment>
<feature type="region of interest" description="Disordered" evidence="12">
    <location>
        <begin position="457"/>
        <end position="540"/>
    </location>
</feature>
<dbReference type="AlphaFoldDB" id="G4T4V0"/>
<evidence type="ECO:0000256" key="3">
    <source>
        <dbReference type="ARBA" id="ARBA00012759"/>
    </source>
</evidence>
<dbReference type="PANTHER" id="PTHR14159">
    <property type="entry name" value="ATAXIN-3-RELATED"/>
    <property type="match status" value="1"/>
</dbReference>
<dbReference type="Gene3D" id="1.10.287.10">
    <property type="entry name" value="S15/NS1, RNA-binding"/>
    <property type="match status" value="1"/>
</dbReference>
<feature type="compositionally biased region" description="Low complexity" evidence="12">
    <location>
        <begin position="204"/>
        <end position="216"/>
    </location>
</feature>
<comment type="caution">
    <text evidence="11">Lacks conserved residue(s) required for the propagation of feature annotation.</text>
</comment>
<comment type="catalytic activity">
    <reaction evidence="1">
        <text>Thiol-dependent hydrolysis of ester, thioester, amide, peptide and isopeptide bonds formed by the C-terminal Gly of ubiquitin (a 76-residue protein attached to proteins as an intracellular targeting signal).</text>
        <dbReference type="EC" id="3.4.19.12"/>
    </reaction>
</comment>
<keyword evidence="8" id="KW-0805">Transcription regulation</keyword>
<proteinExistence type="predicted"/>
<dbReference type="SMART" id="SM00726">
    <property type="entry name" value="UIM"/>
    <property type="match status" value="3"/>
</dbReference>
<evidence type="ECO:0000313" key="15">
    <source>
        <dbReference type="Proteomes" id="UP000007148"/>
    </source>
</evidence>
<evidence type="ECO:0000256" key="1">
    <source>
        <dbReference type="ARBA" id="ARBA00000707"/>
    </source>
</evidence>
<keyword evidence="6" id="KW-0378">Hydrolase</keyword>
<evidence type="ECO:0000256" key="6">
    <source>
        <dbReference type="ARBA" id="ARBA00022801"/>
    </source>
</evidence>
<dbReference type="PANTHER" id="PTHR14159:SF0">
    <property type="entry name" value="ATAXIN-3-RELATED"/>
    <property type="match status" value="1"/>
</dbReference>
<dbReference type="GO" id="GO:0005634">
    <property type="term" value="C:nucleus"/>
    <property type="evidence" value="ECO:0007669"/>
    <property type="project" value="UniProtKB-SubCell"/>
</dbReference>
<dbReference type="PROSITE" id="PS50330">
    <property type="entry name" value="UIM"/>
    <property type="match status" value="2"/>
</dbReference>
<evidence type="ECO:0000313" key="14">
    <source>
        <dbReference type="EMBL" id="CCA66347.1"/>
    </source>
</evidence>
<feature type="region of interest" description="Disordered" evidence="12">
    <location>
        <begin position="305"/>
        <end position="324"/>
    </location>
</feature>
<gene>
    <name evidence="14" type="ORF">PIIN_00033</name>
</gene>
<dbReference type="GO" id="GO:0004843">
    <property type="term" value="F:cysteine-type deubiquitinase activity"/>
    <property type="evidence" value="ECO:0007669"/>
    <property type="project" value="UniProtKB-EC"/>
</dbReference>
<dbReference type="PRINTS" id="PR01233">
    <property type="entry name" value="JOSEPHIN"/>
</dbReference>
<evidence type="ECO:0000256" key="7">
    <source>
        <dbReference type="ARBA" id="ARBA00022807"/>
    </source>
</evidence>
<dbReference type="InterPro" id="IPR003903">
    <property type="entry name" value="UIM_dom"/>
</dbReference>
<keyword evidence="10" id="KW-0539">Nucleus</keyword>
<dbReference type="EMBL" id="CAFZ01000001">
    <property type="protein sequence ID" value="CCA66347.1"/>
    <property type="molecule type" value="Genomic_DNA"/>
</dbReference>
<feature type="compositionally biased region" description="Low complexity" evidence="12">
    <location>
        <begin position="270"/>
        <end position="280"/>
    </location>
</feature>
<feature type="region of interest" description="Disordered" evidence="12">
    <location>
        <begin position="330"/>
        <end position="429"/>
    </location>
</feature>
<keyword evidence="15" id="KW-1185">Reference proteome</keyword>
<dbReference type="HOGENOM" id="CLU_031228_4_1_1"/>
<dbReference type="PROSITE" id="PS50957">
    <property type="entry name" value="JOSEPHIN"/>
    <property type="match status" value="1"/>
</dbReference>
<feature type="region of interest" description="Disordered" evidence="12">
    <location>
        <begin position="242"/>
        <end position="280"/>
    </location>
</feature>
<keyword evidence="5" id="KW-0833">Ubl conjugation pathway</keyword>
<evidence type="ECO:0000256" key="11">
    <source>
        <dbReference type="PROSITE-ProRule" id="PRU00331"/>
    </source>
</evidence>
<dbReference type="Proteomes" id="UP000007148">
    <property type="component" value="Unassembled WGS sequence"/>
</dbReference>
<evidence type="ECO:0000256" key="9">
    <source>
        <dbReference type="ARBA" id="ARBA00023163"/>
    </source>
</evidence>
<feature type="compositionally biased region" description="Basic and acidic residues" evidence="12">
    <location>
        <begin position="395"/>
        <end position="424"/>
    </location>
</feature>
<keyword evidence="4" id="KW-0645">Protease</keyword>
<sequence>MADRLRRAIYHEKASISWIHALNSLLQQPLFTATDLASIAQNLDAMEQSYDENHRGRSTNMDDSGFFSIQVLENALQVWGLTLVRWRSQEMRPYLDKPYTQLAFILNLELHWFTLRRFGPAEADVTRDPGEGHWFNLNSFLEEPEWVSKTYLGMVLQQAETEGYSVFVVSQIDPMAPLALTRTTADEIAASIPDITSGGRHLSTSRTASKASTSAANDWGVSGAEDEDMELQAALFASVMGESTQSSTALEPARPAPRQGTSDEWDINTSSFFGSSRMASSAAESSVEASARRAREELARFQEEQMRALDERTDSDDMIASVLGRRRNVASETIAAEPRTRQRRQQQDEEEEEMIRRAIEASKREAQENGQGDDSEEEPMSFDDDENAYDEEHEEREQLERLMQERRKRQREQEEQERIRRGFVDAEDDFGHFGANAEHLVNRTYDDEDAELQAALKASLEGGTESLAIPSPPKPVRAPTQQESKETPAASASQTAPRKPDSDEEDSDSDDEPETEQEAPPKPLTAEELRKARLARFGGA</sequence>
<dbReference type="InterPro" id="IPR006155">
    <property type="entry name" value="Josephin"/>
</dbReference>
<feature type="domain" description="Josephin" evidence="13">
    <location>
        <begin position="6"/>
        <end position="184"/>
    </location>
</feature>
<evidence type="ECO:0000256" key="4">
    <source>
        <dbReference type="ARBA" id="ARBA00022670"/>
    </source>
</evidence>
<evidence type="ECO:0000256" key="2">
    <source>
        <dbReference type="ARBA" id="ARBA00004123"/>
    </source>
</evidence>
<dbReference type="InterPro" id="IPR033865">
    <property type="entry name" value="Ataxin-3"/>
</dbReference>
<dbReference type="Gene3D" id="3.90.70.40">
    <property type="match status" value="1"/>
</dbReference>
<evidence type="ECO:0000259" key="13">
    <source>
        <dbReference type="PROSITE" id="PS50957"/>
    </source>
</evidence>